<evidence type="ECO:0000259" key="2">
    <source>
        <dbReference type="Pfam" id="PF02120"/>
    </source>
</evidence>
<dbReference type="RefSeq" id="WP_150278449.1">
    <property type="nucleotide sequence ID" value="NZ_BMFF01000003.1"/>
</dbReference>
<organism evidence="3 4">
    <name type="scientific">Halopseudomonas salina</name>
    <dbReference type="NCBI Taxonomy" id="1323744"/>
    <lineage>
        <taxon>Bacteria</taxon>
        <taxon>Pseudomonadati</taxon>
        <taxon>Pseudomonadota</taxon>
        <taxon>Gammaproteobacteria</taxon>
        <taxon>Pseudomonadales</taxon>
        <taxon>Pseudomonadaceae</taxon>
        <taxon>Halopseudomonas</taxon>
    </lineage>
</organism>
<sequence length="481" mass="50252">MSVSQNLLAFFSGASPQIKSSATPANAADSGQLEGLASFAEILTDQQPGDVEALMQLLGGAEGDQAQGLLDLAEIAADGKNLPAGMQEWLAQLDELRSETEDQTASLHAGAVSDEQQQELGALVEDWSQWLDQARQFMDKAQEGQGPNASLDADAADALATMAELVGAQLASKAAEAASTALGSPGAAQTAVAPPLAPAAVTGTTGEPLLDPARKLRWDTSSAGLQLSQEQATRGERDMRQEPAGNNGLRAMAERGAAAEGQQPVQRNLDMTPAAMDGRAAFAGKLAETLETLGGRTATSDPDAAEAMLRPGTQTQAAAQGALAARPVLAASQTLNVPFGQAGWGDAVMDKMMWMSSQNLRSVEIRLDPADLGPLEIHIQTRGQEHQVQFVTQNPSVREALEAQMFRLREAFSQQGMDLVNVSVGDSAVDQQAHHSQEQGAEGRNRGVAGAQTLEADEAGMMLASAAASQAESSRLVDYYA</sequence>
<evidence type="ECO:0000256" key="1">
    <source>
        <dbReference type="SAM" id="MobiDB-lite"/>
    </source>
</evidence>
<dbReference type="PANTHER" id="PTHR37533">
    <property type="entry name" value="FLAGELLAR HOOK-LENGTH CONTROL PROTEIN"/>
    <property type="match status" value="1"/>
</dbReference>
<dbReference type="InterPro" id="IPR038610">
    <property type="entry name" value="FliK-like_C_sf"/>
</dbReference>
<dbReference type="PANTHER" id="PTHR37533:SF2">
    <property type="entry name" value="FLAGELLAR HOOK-LENGTH CONTROL PROTEIN"/>
    <property type="match status" value="1"/>
</dbReference>
<dbReference type="Gene3D" id="3.30.750.140">
    <property type="match status" value="1"/>
</dbReference>
<comment type="caution">
    <text evidence="3">The sequence shown here is derived from an EMBL/GenBank/DDBJ whole genome shotgun (WGS) entry which is preliminary data.</text>
</comment>
<feature type="compositionally biased region" description="Polar residues" evidence="1">
    <location>
        <begin position="220"/>
        <end position="232"/>
    </location>
</feature>
<evidence type="ECO:0000313" key="3">
    <source>
        <dbReference type="EMBL" id="GGC99089.1"/>
    </source>
</evidence>
<dbReference type="InterPro" id="IPR021136">
    <property type="entry name" value="Flagellar_hook_control-like_C"/>
</dbReference>
<dbReference type="Proteomes" id="UP000638188">
    <property type="component" value="Unassembled WGS sequence"/>
</dbReference>
<feature type="domain" description="Flagellar hook-length control protein-like C-terminal" evidence="2">
    <location>
        <begin position="351"/>
        <end position="431"/>
    </location>
</feature>
<dbReference type="EMBL" id="BMFF01000003">
    <property type="protein sequence ID" value="GGC99089.1"/>
    <property type="molecule type" value="Genomic_DNA"/>
</dbReference>
<proteinExistence type="predicted"/>
<keyword evidence="4" id="KW-1185">Reference proteome</keyword>
<reference evidence="4" key="1">
    <citation type="journal article" date="2019" name="Int. J. Syst. Evol. Microbiol.">
        <title>The Global Catalogue of Microorganisms (GCM) 10K type strain sequencing project: providing services to taxonomists for standard genome sequencing and annotation.</title>
        <authorList>
            <consortium name="The Broad Institute Genomics Platform"/>
            <consortium name="The Broad Institute Genome Sequencing Center for Infectious Disease"/>
            <person name="Wu L."/>
            <person name="Ma J."/>
        </authorList>
    </citation>
    <scope>NUCLEOTIDE SEQUENCE [LARGE SCALE GENOMIC DNA]</scope>
    <source>
        <strain evidence="4">CGMCC 1.12482</strain>
    </source>
</reference>
<gene>
    <name evidence="3" type="ORF">GCM10007418_17930</name>
</gene>
<name>A0ABQ1PL90_9GAMM</name>
<protein>
    <recommendedName>
        <fullName evidence="2">Flagellar hook-length control protein-like C-terminal domain-containing protein</fullName>
    </recommendedName>
</protein>
<dbReference type="CDD" id="cd17470">
    <property type="entry name" value="T3SS_Flik_C"/>
    <property type="match status" value="1"/>
</dbReference>
<evidence type="ECO:0000313" key="4">
    <source>
        <dbReference type="Proteomes" id="UP000638188"/>
    </source>
</evidence>
<dbReference type="InterPro" id="IPR052563">
    <property type="entry name" value="FliK"/>
</dbReference>
<dbReference type="Pfam" id="PF02120">
    <property type="entry name" value="Flg_hook"/>
    <property type="match status" value="1"/>
</dbReference>
<accession>A0ABQ1PL90</accession>
<feature type="region of interest" description="Disordered" evidence="1">
    <location>
        <begin position="220"/>
        <end position="244"/>
    </location>
</feature>